<evidence type="ECO:0000256" key="2">
    <source>
        <dbReference type="ARBA" id="ARBA00006577"/>
    </source>
</evidence>
<proteinExistence type="inferred from homology"/>
<keyword evidence="10" id="KW-1185">Reference proteome</keyword>
<evidence type="ECO:0000256" key="3">
    <source>
        <dbReference type="ARBA" id="ARBA00023110"/>
    </source>
</evidence>
<dbReference type="EC" id="5.2.1.8" evidence="6"/>
<evidence type="ECO:0000256" key="1">
    <source>
        <dbReference type="ARBA" id="ARBA00000971"/>
    </source>
</evidence>
<evidence type="ECO:0000256" key="7">
    <source>
        <dbReference type="SAM" id="SignalP"/>
    </source>
</evidence>
<dbReference type="PANTHER" id="PTHR43811">
    <property type="entry name" value="FKBP-TYPE PEPTIDYL-PROLYL CIS-TRANS ISOMERASE FKPA"/>
    <property type="match status" value="1"/>
</dbReference>
<dbReference type="Proteomes" id="UP001168579">
    <property type="component" value="Unassembled WGS sequence"/>
</dbReference>
<accession>A0ABT8RLX7</accession>
<reference evidence="9" key="1">
    <citation type="journal article" date="2014" name="Int. J. Syst. Evol. Microbiol.">
        <title>Complete genome of a new Firmicutes species belonging to the dominant human colonic microbiota ('Ruminococcus bicirculans') reveals two chromosomes and a selective capacity to utilize plant glucans.</title>
        <authorList>
            <consortium name="NISC Comparative Sequencing Program"/>
            <person name="Wegmann U."/>
            <person name="Louis P."/>
            <person name="Goesmann A."/>
            <person name="Henrissat B."/>
            <person name="Duncan S.H."/>
            <person name="Flint H.J."/>
        </authorList>
    </citation>
    <scope>NUCLEOTIDE SEQUENCE</scope>
    <source>
        <strain evidence="9">CECT 8869</strain>
    </source>
</reference>
<dbReference type="SUPFAM" id="SSF54534">
    <property type="entry name" value="FKBP-like"/>
    <property type="match status" value="1"/>
</dbReference>
<keyword evidence="3 5" id="KW-0697">Rotamase</keyword>
<dbReference type="PROSITE" id="PS51257">
    <property type="entry name" value="PROKAR_LIPOPROTEIN"/>
    <property type="match status" value="1"/>
</dbReference>
<feature type="signal peptide" evidence="7">
    <location>
        <begin position="1"/>
        <end position="18"/>
    </location>
</feature>
<evidence type="ECO:0000256" key="4">
    <source>
        <dbReference type="ARBA" id="ARBA00023235"/>
    </source>
</evidence>
<feature type="domain" description="PPIase FKBP-type" evidence="8">
    <location>
        <begin position="72"/>
        <end position="155"/>
    </location>
</feature>
<evidence type="ECO:0000259" key="8">
    <source>
        <dbReference type="PROSITE" id="PS50059"/>
    </source>
</evidence>
<evidence type="ECO:0000313" key="9">
    <source>
        <dbReference type="EMBL" id="MDO1511472.1"/>
    </source>
</evidence>
<name>A0ABT8RLX7_9FLAO</name>
<protein>
    <recommendedName>
        <fullName evidence="6">Peptidyl-prolyl cis-trans isomerase</fullName>
        <ecNumber evidence="6">5.2.1.8</ecNumber>
    </recommendedName>
</protein>
<sequence>MKKCLVPLLLLLVVSCLPDNSKSEIPTTDFTAENEEEIITYINDNNLDAQKSPSGLYYVIENQGTGAAPTASSDVTVAYKGYFSDGSVFDDSQGDGITFNLSGVIAGWTEGITYFNEGGSGILLIPSRLAYGNTGRSGIPGGAVLIFDIELQSVN</sequence>
<dbReference type="RefSeq" id="WP_304434742.1">
    <property type="nucleotide sequence ID" value="NZ_JAUKUC010000001.1"/>
</dbReference>
<dbReference type="GO" id="GO:0003755">
    <property type="term" value="F:peptidyl-prolyl cis-trans isomerase activity"/>
    <property type="evidence" value="ECO:0007669"/>
    <property type="project" value="UniProtKB-EC"/>
</dbReference>
<organism evidence="9 10">
    <name type="scientific">Maribacter confluentis</name>
    <dbReference type="NCBI Taxonomy" id="1656093"/>
    <lineage>
        <taxon>Bacteria</taxon>
        <taxon>Pseudomonadati</taxon>
        <taxon>Bacteroidota</taxon>
        <taxon>Flavobacteriia</taxon>
        <taxon>Flavobacteriales</taxon>
        <taxon>Flavobacteriaceae</taxon>
        <taxon>Maribacter</taxon>
    </lineage>
</organism>
<reference evidence="9" key="2">
    <citation type="submission" date="2023-06" db="EMBL/GenBank/DDBJ databases">
        <authorList>
            <person name="Lucena T."/>
            <person name="Sun Q."/>
        </authorList>
    </citation>
    <scope>NUCLEOTIDE SEQUENCE</scope>
    <source>
        <strain evidence="9">CECT 8869</strain>
    </source>
</reference>
<keyword evidence="4 5" id="KW-0413">Isomerase</keyword>
<dbReference type="PANTHER" id="PTHR43811:SF19">
    <property type="entry name" value="39 KDA FK506-BINDING NUCLEAR PROTEIN"/>
    <property type="match status" value="1"/>
</dbReference>
<dbReference type="Gene3D" id="3.10.50.40">
    <property type="match status" value="1"/>
</dbReference>
<evidence type="ECO:0000256" key="5">
    <source>
        <dbReference type="PROSITE-ProRule" id="PRU00277"/>
    </source>
</evidence>
<dbReference type="Pfam" id="PF00254">
    <property type="entry name" value="FKBP_C"/>
    <property type="match status" value="1"/>
</dbReference>
<evidence type="ECO:0000256" key="6">
    <source>
        <dbReference type="RuleBase" id="RU003915"/>
    </source>
</evidence>
<feature type="chain" id="PRO_5047138753" description="Peptidyl-prolyl cis-trans isomerase" evidence="7">
    <location>
        <begin position="19"/>
        <end position="155"/>
    </location>
</feature>
<keyword evidence="7" id="KW-0732">Signal</keyword>
<comment type="similarity">
    <text evidence="2 6">Belongs to the FKBP-type PPIase family.</text>
</comment>
<dbReference type="InterPro" id="IPR046357">
    <property type="entry name" value="PPIase_dom_sf"/>
</dbReference>
<gene>
    <name evidence="9" type="ORF">Q2T41_02180</name>
</gene>
<comment type="catalytic activity">
    <reaction evidence="1 5 6">
        <text>[protein]-peptidylproline (omega=180) = [protein]-peptidylproline (omega=0)</text>
        <dbReference type="Rhea" id="RHEA:16237"/>
        <dbReference type="Rhea" id="RHEA-COMP:10747"/>
        <dbReference type="Rhea" id="RHEA-COMP:10748"/>
        <dbReference type="ChEBI" id="CHEBI:83833"/>
        <dbReference type="ChEBI" id="CHEBI:83834"/>
        <dbReference type="EC" id="5.2.1.8"/>
    </reaction>
</comment>
<dbReference type="EMBL" id="JAUKUC010000001">
    <property type="protein sequence ID" value="MDO1511472.1"/>
    <property type="molecule type" value="Genomic_DNA"/>
</dbReference>
<evidence type="ECO:0000313" key="10">
    <source>
        <dbReference type="Proteomes" id="UP001168579"/>
    </source>
</evidence>
<comment type="caution">
    <text evidence="9">The sequence shown here is derived from an EMBL/GenBank/DDBJ whole genome shotgun (WGS) entry which is preliminary data.</text>
</comment>
<dbReference type="InterPro" id="IPR001179">
    <property type="entry name" value="PPIase_FKBP_dom"/>
</dbReference>
<dbReference type="PROSITE" id="PS50059">
    <property type="entry name" value="FKBP_PPIASE"/>
    <property type="match status" value="1"/>
</dbReference>